<accession>A0A2C8F5B5</accession>
<dbReference type="GO" id="GO:0005886">
    <property type="term" value="C:plasma membrane"/>
    <property type="evidence" value="ECO:0007669"/>
    <property type="project" value="InterPro"/>
</dbReference>
<dbReference type="PANTHER" id="PTHR37481:SF1">
    <property type="entry name" value="LIPOPOLYSACCHARIDE EXPORT SYSTEM PROTEIN LPTC"/>
    <property type="match status" value="1"/>
</dbReference>
<dbReference type="RefSeq" id="WP_097010509.1">
    <property type="nucleotide sequence ID" value="NZ_LT907975.1"/>
</dbReference>
<dbReference type="InterPro" id="IPR026265">
    <property type="entry name" value="LptC"/>
</dbReference>
<dbReference type="InterPro" id="IPR010664">
    <property type="entry name" value="LipoPS_assembly_LptC-rel"/>
</dbReference>
<gene>
    <name evidence="6" type="ORF">DPRO_0331</name>
</gene>
<reference evidence="7" key="1">
    <citation type="submission" date="2017-09" db="EMBL/GenBank/DDBJ databases">
        <authorList>
            <person name="Regsiter A."/>
            <person name="William W."/>
        </authorList>
    </citation>
    <scope>NUCLEOTIDE SEQUENCE [LARGE SCALE GENOMIC DNA]</scope>
    <source>
        <strain evidence="7">500-1</strain>
    </source>
</reference>
<keyword evidence="3" id="KW-0812">Transmembrane</keyword>
<dbReference type="InterPro" id="IPR052363">
    <property type="entry name" value="LPS_export_LptC"/>
</dbReference>
<keyword evidence="7" id="KW-1185">Reference proteome</keyword>
<evidence type="ECO:0000256" key="5">
    <source>
        <dbReference type="ARBA" id="ARBA00023136"/>
    </source>
</evidence>
<organism evidence="6 7">
    <name type="scientific">Pseudodesulfovibrio profundus</name>
    <dbReference type="NCBI Taxonomy" id="57320"/>
    <lineage>
        <taxon>Bacteria</taxon>
        <taxon>Pseudomonadati</taxon>
        <taxon>Thermodesulfobacteriota</taxon>
        <taxon>Desulfovibrionia</taxon>
        <taxon>Desulfovibrionales</taxon>
        <taxon>Desulfovibrionaceae</taxon>
    </lineage>
</organism>
<dbReference type="AlphaFoldDB" id="A0A2C8F5B5"/>
<sequence length="201" mass="22207">MKRRPALISLLILSIGLAVGMAVKRMYFTDPESSVQQADQTNKTQQELIDESSIKAEDIELVQGQQGALSWKLLATSAKYNQGQGLVGVERPQLTAFYGEDRKEVYVRGDRGIVDQRKDNLTLYENVGGRFGDMELEAKEMEYLGSAEMVYLKGGVTVRRPDMTLTADTVEINLATRQMLAAGNVVALLASNNLEGTPFKE</sequence>
<dbReference type="OrthoDB" id="5452243at2"/>
<keyword evidence="5" id="KW-0472">Membrane</keyword>
<evidence type="ECO:0000313" key="6">
    <source>
        <dbReference type="EMBL" id="SOB57210.1"/>
    </source>
</evidence>
<dbReference type="PANTHER" id="PTHR37481">
    <property type="entry name" value="LIPOPOLYSACCHARIDE EXPORT SYSTEM PROTEIN LPTC"/>
    <property type="match status" value="1"/>
</dbReference>
<dbReference type="Pfam" id="PF06835">
    <property type="entry name" value="LptC"/>
    <property type="match status" value="1"/>
</dbReference>
<evidence type="ECO:0000256" key="4">
    <source>
        <dbReference type="ARBA" id="ARBA00022989"/>
    </source>
</evidence>
<dbReference type="GO" id="GO:0030288">
    <property type="term" value="C:outer membrane-bounded periplasmic space"/>
    <property type="evidence" value="ECO:0007669"/>
    <property type="project" value="TreeGrafter"/>
</dbReference>
<evidence type="ECO:0000256" key="1">
    <source>
        <dbReference type="ARBA" id="ARBA00022475"/>
    </source>
</evidence>
<evidence type="ECO:0000313" key="7">
    <source>
        <dbReference type="Proteomes" id="UP000219215"/>
    </source>
</evidence>
<dbReference type="GO" id="GO:0017089">
    <property type="term" value="F:glycolipid transfer activity"/>
    <property type="evidence" value="ECO:0007669"/>
    <property type="project" value="TreeGrafter"/>
</dbReference>
<dbReference type="EMBL" id="LT907975">
    <property type="protein sequence ID" value="SOB57210.1"/>
    <property type="molecule type" value="Genomic_DNA"/>
</dbReference>
<proteinExistence type="predicted"/>
<keyword evidence="1" id="KW-1003">Cell membrane</keyword>
<dbReference type="NCBIfam" id="TIGR04409">
    <property type="entry name" value="LptC_YrbK"/>
    <property type="match status" value="1"/>
</dbReference>
<dbReference type="KEGG" id="pprf:DPRO_0331"/>
<keyword evidence="2" id="KW-0997">Cell inner membrane</keyword>
<dbReference type="GO" id="GO:0015221">
    <property type="term" value="F:lipopolysaccharide transmembrane transporter activity"/>
    <property type="evidence" value="ECO:0007669"/>
    <property type="project" value="InterPro"/>
</dbReference>
<keyword evidence="4" id="KW-1133">Transmembrane helix</keyword>
<dbReference type="Gene3D" id="2.60.450.10">
    <property type="entry name" value="Lipopolysaccharide (LPS) transport protein A like domain"/>
    <property type="match status" value="1"/>
</dbReference>
<dbReference type="Proteomes" id="UP000219215">
    <property type="component" value="Chromosome DPRO"/>
</dbReference>
<evidence type="ECO:0000256" key="3">
    <source>
        <dbReference type="ARBA" id="ARBA00022692"/>
    </source>
</evidence>
<protein>
    <submittedName>
        <fullName evidence="6">LPS export ABC transporter periplasmic protein LptC</fullName>
    </submittedName>
</protein>
<evidence type="ECO:0000256" key="2">
    <source>
        <dbReference type="ARBA" id="ARBA00022519"/>
    </source>
</evidence>
<name>A0A2C8F5B5_9BACT</name>